<feature type="transmembrane region" description="Helical" evidence="1">
    <location>
        <begin position="372"/>
        <end position="391"/>
    </location>
</feature>
<feature type="transmembrane region" description="Helical" evidence="1">
    <location>
        <begin position="397"/>
        <end position="414"/>
    </location>
</feature>
<keyword evidence="1" id="KW-0472">Membrane</keyword>
<accession>A0ABS4R294</accession>
<dbReference type="EMBL" id="JAGILA010000004">
    <property type="protein sequence ID" value="MBP2237033.1"/>
    <property type="molecule type" value="Genomic_DNA"/>
</dbReference>
<dbReference type="Proteomes" id="UP000730739">
    <property type="component" value="Unassembled WGS sequence"/>
</dbReference>
<feature type="transmembrane region" description="Helical" evidence="1">
    <location>
        <begin position="302"/>
        <end position="325"/>
    </location>
</feature>
<keyword evidence="1" id="KW-1133">Transmembrane helix</keyword>
<feature type="transmembrane region" description="Helical" evidence="1">
    <location>
        <begin position="78"/>
        <end position="100"/>
    </location>
</feature>
<gene>
    <name evidence="2" type="ORF">J2Z31_003547</name>
</gene>
<name>A0ABS4R294_9HYPH</name>
<feature type="transmembrane region" description="Helical" evidence="1">
    <location>
        <begin position="216"/>
        <end position="239"/>
    </location>
</feature>
<feature type="transmembrane region" description="Helical" evidence="1">
    <location>
        <begin position="120"/>
        <end position="144"/>
    </location>
</feature>
<evidence type="ECO:0000313" key="3">
    <source>
        <dbReference type="Proteomes" id="UP000730739"/>
    </source>
</evidence>
<evidence type="ECO:0000313" key="2">
    <source>
        <dbReference type="EMBL" id="MBP2237033.1"/>
    </source>
</evidence>
<sequence>MQSAPVAFDYRGVVIRRRYRQFLWRPTGAHPVPVNVAELPQGRSSVSYIISTAYLAVLLSAVFVILRWSNVRCCGQTPVGTFTFVALLFTAGLDMGLVMLPLTEFPAYAADDAYRFTNPLAIEFGMWGPLVWMMYFLSAFYFVVLEPRLQIFEIPIVRWVYNLTVIATCAFTCYLFLTALPSYIGDISATAQWGIVVCVIAMSVYSSGNLNFMKWLAVTSTWMFVILAIVAVLAAAYYYSAVGLGGLASNLGLLSDYFANLQHFVSPITAYHEFYLFWWFSWSIMIGQFVSMFVGGLRTWRLAVAMILLPSIPLAVWFAVLYIYFEQQITIPAWLNWFMVTVGIVFVVNSLDSLIRLYGLNLGWTKTRLGSAYYPLHFFLQLALVMAYQFTPFKIEWVGVVVIGLYAAVYALMLRHHALVRAAVTEARSSAETVVPAVSR</sequence>
<keyword evidence="3" id="KW-1185">Reference proteome</keyword>
<reference evidence="2 3" key="1">
    <citation type="submission" date="2021-03" db="EMBL/GenBank/DDBJ databases">
        <title>Genomic Encyclopedia of Type Strains, Phase IV (KMG-IV): sequencing the most valuable type-strain genomes for metagenomic binning, comparative biology and taxonomic classification.</title>
        <authorList>
            <person name="Goeker M."/>
        </authorList>
    </citation>
    <scope>NUCLEOTIDE SEQUENCE [LARGE SCALE GENOMIC DNA]</scope>
    <source>
        <strain evidence="2 3">DSM 13372</strain>
    </source>
</reference>
<evidence type="ECO:0000256" key="1">
    <source>
        <dbReference type="SAM" id="Phobius"/>
    </source>
</evidence>
<feature type="transmembrane region" description="Helical" evidence="1">
    <location>
        <begin position="183"/>
        <end position="204"/>
    </location>
</feature>
<feature type="transmembrane region" description="Helical" evidence="1">
    <location>
        <begin position="156"/>
        <end position="177"/>
    </location>
</feature>
<feature type="transmembrane region" description="Helical" evidence="1">
    <location>
        <begin position="276"/>
        <end position="295"/>
    </location>
</feature>
<keyword evidence="1" id="KW-0812">Transmembrane</keyword>
<feature type="transmembrane region" description="Helical" evidence="1">
    <location>
        <begin position="46"/>
        <end position="66"/>
    </location>
</feature>
<comment type="caution">
    <text evidence="2">The sequence shown here is derived from an EMBL/GenBank/DDBJ whole genome shotgun (WGS) entry which is preliminary data.</text>
</comment>
<proteinExistence type="predicted"/>
<organism evidence="2 3">
    <name type="scientific">Sinorhizobium kostiense</name>
    <dbReference type="NCBI Taxonomy" id="76747"/>
    <lineage>
        <taxon>Bacteria</taxon>
        <taxon>Pseudomonadati</taxon>
        <taxon>Pseudomonadota</taxon>
        <taxon>Alphaproteobacteria</taxon>
        <taxon>Hyphomicrobiales</taxon>
        <taxon>Rhizobiaceae</taxon>
        <taxon>Sinorhizobium/Ensifer group</taxon>
        <taxon>Sinorhizobium</taxon>
    </lineage>
</organism>
<protein>
    <submittedName>
        <fullName evidence="2">Choline-glycine betaine transporter</fullName>
    </submittedName>
</protein>
<feature type="transmembrane region" description="Helical" evidence="1">
    <location>
        <begin position="331"/>
        <end position="351"/>
    </location>
</feature>